<dbReference type="EMBL" id="KL367480">
    <property type="protein sequence ID" value="KFD71932.1"/>
    <property type="molecule type" value="Genomic_DNA"/>
</dbReference>
<evidence type="ECO:0000256" key="4">
    <source>
        <dbReference type="ARBA" id="ARBA00022692"/>
    </source>
</evidence>
<evidence type="ECO:0000313" key="11">
    <source>
        <dbReference type="EMBL" id="KFD71932.1"/>
    </source>
</evidence>
<evidence type="ECO:0000256" key="3">
    <source>
        <dbReference type="ARBA" id="ARBA00022475"/>
    </source>
</evidence>
<evidence type="ECO:0000259" key="10">
    <source>
        <dbReference type="Pfam" id="PF07670"/>
    </source>
</evidence>
<feature type="transmembrane region" description="Helical" evidence="7">
    <location>
        <begin position="309"/>
        <end position="332"/>
    </location>
</feature>
<feature type="transmembrane region" description="Helical" evidence="7">
    <location>
        <begin position="137"/>
        <end position="155"/>
    </location>
</feature>
<keyword evidence="4 7" id="KW-0812">Transmembrane</keyword>
<evidence type="ECO:0000256" key="5">
    <source>
        <dbReference type="ARBA" id="ARBA00022989"/>
    </source>
</evidence>
<dbReference type="Proteomes" id="UP000030758">
    <property type="component" value="Unassembled WGS sequence"/>
</dbReference>
<evidence type="ECO:0000256" key="6">
    <source>
        <dbReference type="ARBA" id="ARBA00023136"/>
    </source>
</evidence>
<feature type="domain" description="Concentrative nucleoside transporter C-terminal" evidence="9">
    <location>
        <begin position="431"/>
        <end position="648"/>
    </location>
</feature>
<feature type="non-terminal residue" evidence="11">
    <location>
        <position position="1"/>
    </location>
</feature>
<keyword evidence="7" id="KW-0813">Transport</keyword>
<protein>
    <recommendedName>
        <fullName evidence="7">Sodium/nucleoside cotransporter</fullName>
    </recommendedName>
</protein>
<dbReference type="PANTHER" id="PTHR10590:SF4">
    <property type="entry name" value="SOLUTE CARRIER FAMILY 28 MEMBER 3"/>
    <property type="match status" value="1"/>
</dbReference>
<keyword evidence="3" id="KW-1003">Cell membrane</keyword>
<sequence>LVPLQHLKDISYTVLAAYPESTKEIETFAVVSLSTVLLLLKTKLQSPCSANSVHTAFHPAAENLSHVCHYQMRVRMPELRSYKPTNHTEMGTVKSLHDQNSIAIGDMEIKPTSTIHKMKEIMSKAASPQGQLCIKQGFWVFLAIAYHAYFVAAVVKDYQKALALIVPTAIGWYLFLYYRVFKVYCSPKMNASFAKSICPLFEKLWEKRLTKCIVYLAVGILFAAVILYCTAHDWKRLNSLAGVLVIVLILLIFSESPTKVSWRPVLTGIGLQFLIGLIVMRWPSGALAFQWLSDQIVTFLKYSEEGAKFVYGFLVTPPNICGVSPVFIFAVLQAILYFGAVVSLLYHLGIIQASIVPFAWFMQKLLGTTAAESLNAIAAIFLGVSESPLLIKPYLGKLTDSELFAIMCSGFGSVSGSLFAAYVSFGACPSYILSASVMSAPGSLACAKLVLPELKESKLKQVEQMKLQKSEHKNFLEAISNGACDAIMVISQIAANLIVFISILSFLNAVINWLGVMVDIEDLSFEKILGYIFFPVAFLMGVSNAADMGERVAETMIVAELLGTKVVLNEFIAYQRMSQYVQSKQLSPHAQMMATYSLCSFANFGTIGIMLGSIGSMCPEKKSVLTHYALKALLAGCATSLLTTSWAGIFVEQPQFCVPSILKGCFNITAT</sequence>
<feature type="transmembrane region" description="Helical" evidence="7">
    <location>
        <begin position="528"/>
        <end position="545"/>
    </location>
</feature>
<dbReference type="AlphaFoldDB" id="A0A085NR36"/>
<evidence type="ECO:0000259" key="9">
    <source>
        <dbReference type="Pfam" id="PF07662"/>
    </source>
</evidence>
<name>A0A085NR36_9BILA</name>
<reference evidence="11" key="1">
    <citation type="journal article" date="2014" name="Nat. Genet.">
        <title>Genome and transcriptome of the porcine whipworm Trichuris suis.</title>
        <authorList>
            <person name="Jex A.R."/>
            <person name="Nejsum P."/>
            <person name="Schwarz E.M."/>
            <person name="Hu L."/>
            <person name="Young N.D."/>
            <person name="Hall R.S."/>
            <person name="Korhonen P.K."/>
            <person name="Liao S."/>
            <person name="Thamsborg S."/>
            <person name="Xia J."/>
            <person name="Xu P."/>
            <person name="Wang S."/>
            <person name="Scheerlinck J.P."/>
            <person name="Hofmann A."/>
            <person name="Sternberg P.W."/>
            <person name="Wang J."/>
            <person name="Gasser R.B."/>
        </authorList>
    </citation>
    <scope>NUCLEOTIDE SEQUENCE [LARGE SCALE GENOMIC DNA]</scope>
    <source>
        <strain evidence="11">DCEP-RM93F</strain>
    </source>
</reference>
<keyword evidence="6 7" id="KW-0472">Membrane</keyword>
<feature type="transmembrane region" description="Helical" evidence="7">
    <location>
        <begin position="594"/>
        <end position="616"/>
    </location>
</feature>
<dbReference type="InterPro" id="IPR011642">
    <property type="entry name" value="Gate_dom"/>
</dbReference>
<organism evidence="11">
    <name type="scientific">Trichuris suis</name>
    <name type="common">pig whipworm</name>
    <dbReference type="NCBI Taxonomy" id="68888"/>
    <lineage>
        <taxon>Eukaryota</taxon>
        <taxon>Metazoa</taxon>
        <taxon>Ecdysozoa</taxon>
        <taxon>Nematoda</taxon>
        <taxon>Enoplea</taxon>
        <taxon>Dorylaimia</taxon>
        <taxon>Trichinellida</taxon>
        <taxon>Trichuridae</taxon>
        <taxon>Trichuris</taxon>
    </lineage>
</organism>
<feature type="transmembrane region" description="Helical" evidence="7">
    <location>
        <begin position="557"/>
        <end position="574"/>
    </location>
</feature>
<dbReference type="Pfam" id="PF07670">
    <property type="entry name" value="Gate"/>
    <property type="match status" value="1"/>
</dbReference>
<dbReference type="NCBIfam" id="TIGR00804">
    <property type="entry name" value="nupC"/>
    <property type="match status" value="1"/>
</dbReference>
<comment type="similarity">
    <text evidence="2 7">Belongs to the concentrative nucleoside transporter (CNT) (TC 2.A.41) family.</text>
</comment>
<keyword evidence="5 7" id="KW-1133">Transmembrane helix</keyword>
<feature type="domain" description="Concentrative nucleoside transporter N-terminal" evidence="8">
    <location>
        <begin position="241"/>
        <end position="313"/>
    </location>
</feature>
<proteinExistence type="inferred from homology"/>
<evidence type="ECO:0000256" key="1">
    <source>
        <dbReference type="ARBA" id="ARBA00004651"/>
    </source>
</evidence>
<evidence type="ECO:0000259" key="8">
    <source>
        <dbReference type="Pfam" id="PF01773"/>
    </source>
</evidence>
<dbReference type="PANTHER" id="PTHR10590">
    <property type="entry name" value="SODIUM/NUCLEOSIDE COTRANSPORTER"/>
    <property type="match status" value="1"/>
</dbReference>
<dbReference type="InterPro" id="IPR008276">
    <property type="entry name" value="C_nuclsd_transpt"/>
</dbReference>
<dbReference type="GO" id="GO:0005415">
    <property type="term" value="F:nucleoside:sodium symporter activity"/>
    <property type="evidence" value="ECO:0007669"/>
    <property type="project" value="TreeGrafter"/>
</dbReference>
<comment type="subcellular location">
    <subcellularLocation>
        <location evidence="1">Cell membrane</location>
        <topology evidence="1">Multi-pass membrane protein</topology>
    </subcellularLocation>
</comment>
<dbReference type="InterPro" id="IPR018270">
    <property type="entry name" value="C_nuclsd_transpt_met_bac"/>
</dbReference>
<dbReference type="Pfam" id="PF01773">
    <property type="entry name" value="Nucleos_tra2_N"/>
    <property type="match status" value="1"/>
</dbReference>
<dbReference type="Pfam" id="PF07662">
    <property type="entry name" value="Nucleos_tra2_C"/>
    <property type="match status" value="1"/>
</dbReference>
<feature type="transmembrane region" description="Helical" evidence="7">
    <location>
        <begin position="265"/>
        <end position="289"/>
    </location>
</feature>
<evidence type="ECO:0000256" key="2">
    <source>
        <dbReference type="ARBA" id="ARBA00009033"/>
    </source>
</evidence>
<evidence type="ECO:0000256" key="7">
    <source>
        <dbReference type="RuleBase" id="RU362018"/>
    </source>
</evidence>
<dbReference type="InterPro" id="IPR002668">
    <property type="entry name" value="CNT_N_dom"/>
</dbReference>
<feature type="transmembrane region" description="Helical" evidence="7">
    <location>
        <begin position="497"/>
        <end position="516"/>
    </location>
</feature>
<feature type="transmembrane region" description="Helical" evidence="7">
    <location>
        <begin position="344"/>
        <end position="362"/>
    </location>
</feature>
<gene>
    <name evidence="11" type="ORF">M514_06264</name>
</gene>
<feature type="transmembrane region" description="Helical" evidence="7">
    <location>
        <begin position="237"/>
        <end position="253"/>
    </location>
</feature>
<feature type="transmembrane region" description="Helical" evidence="7">
    <location>
        <begin position="403"/>
        <end position="425"/>
    </location>
</feature>
<dbReference type="GO" id="GO:0005886">
    <property type="term" value="C:plasma membrane"/>
    <property type="evidence" value="ECO:0007669"/>
    <property type="project" value="UniProtKB-SubCell"/>
</dbReference>
<accession>A0A085NR36</accession>
<feature type="transmembrane region" description="Helical" evidence="7">
    <location>
        <begin position="161"/>
        <end position="180"/>
    </location>
</feature>
<feature type="transmembrane region" description="Helical" evidence="7">
    <location>
        <begin position="212"/>
        <end position="231"/>
    </location>
</feature>
<feature type="domain" description="Nucleoside transporter/FeoB GTPase Gate" evidence="10">
    <location>
        <begin position="330"/>
        <end position="426"/>
    </location>
</feature>
<dbReference type="InterPro" id="IPR011657">
    <property type="entry name" value="CNT_C_dom"/>
</dbReference>
<feature type="transmembrane region" description="Helical" evidence="7">
    <location>
        <begin position="628"/>
        <end position="651"/>
    </location>
</feature>